<gene>
    <name evidence="2" type="ORF">RJ639_004591</name>
</gene>
<feature type="chain" id="PRO_5041681543" description="Secreted protein" evidence="1">
    <location>
        <begin position="16"/>
        <end position="74"/>
    </location>
</feature>
<organism evidence="2 3">
    <name type="scientific">Escallonia herrerae</name>
    <dbReference type="NCBI Taxonomy" id="1293975"/>
    <lineage>
        <taxon>Eukaryota</taxon>
        <taxon>Viridiplantae</taxon>
        <taxon>Streptophyta</taxon>
        <taxon>Embryophyta</taxon>
        <taxon>Tracheophyta</taxon>
        <taxon>Spermatophyta</taxon>
        <taxon>Magnoliopsida</taxon>
        <taxon>eudicotyledons</taxon>
        <taxon>Gunneridae</taxon>
        <taxon>Pentapetalae</taxon>
        <taxon>asterids</taxon>
        <taxon>campanulids</taxon>
        <taxon>Escalloniales</taxon>
        <taxon>Escalloniaceae</taxon>
        <taxon>Escallonia</taxon>
    </lineage>
</organism>
<dbReference type="EMBL" id="JAVXUP010000956">
    <property type="protein sequence ID" value="KAK3018132.1"/>
    <property type="molecule type" value="Genomic_DNA"/>
</dbReference>
<comment type="caution">
    <text evidence="2">The sequence shown here is derived from an EMBL/GenBank/DDBJ whole genome shotgun (WGS) entry which is preliminary data.</text>
</comment>
<evidence type="ECO:0000313" key="3">
    <source>
        <dbReference type="Proteomes" id="UP001188597"/>
    </source>
</evidence>
<name>A0AA88W002_9ASTE</name>
<feature type="signal peptide" evidence="1">
    <location>
        <begin position="1"/>
        <end position="15"/>
    </location>
</feature>
<dbReference type="Proteomes" id="UP001188597">
    <property type="component" value="Unassembled WGS sequence"/>
</dbReference>
<keyword evidence="1" id="KW-0732">Signal</keyword>
<evidence type="ECO:0000256" key="1">
    <source>
        <dbReference type="SAM" id="SignalP"/>
    </source>
</evidence>
<evidence type="ECO:0000313" key="2">
    <source>
        <dbReference type="EMBL" id="KAK3018132.1"/>
    </source>
</evidence>
<reference evidence="2" key="1">
    <citation type="submission" date="2022-12" db="EMBL/GenBank/DDBJ databases">
        <title>Draft genome assemblies for two species of Escallonia (Escalloniales).</title>
        <authorList>
            <person name="Chanderbali A."/>
            <person name="Dervinis C."/>
            <person name="Anghel I."/>
            <person name="Soltis D."/>
            <person name="Soltis P."/>
            <person name="Zapata F."/>
        </authorList>
    </citation>
    <scope>NUCLEOTIDE SEQUENCE</scope>
    <source>
        <strain evidence="2">UCBG64.0493</strain>
        <tissue evidence="2">Leaf</tissue>
    </source>
</reference>
<proteinExistence type="predicted"/>
<sequence>MLLFLVASQLPIMFANRYLCCGKALRHGSSRHARLSYSLPARILFELYLVSYSKADDRFLSNGGDAGITMHENL</sequence>
<accession>A0AA88W002</accession>
<protein>
    <recommendedName>
        <fullName evidence="4">Secreted protein</fullName>
    </recommendedName>
</protein>
<evidence type="ECO:0008006" key="4">
    <source>
        <dbReference type="Google" id="ProtNLM"/>
    </source>
</evidence>
<keyword evidence="3" id="KW-1185">Reference proteome</keyword>
<dbReference type="AlphaFoldDB" id="A0AA88W002"/>